<dbReference type="EMBL" id="OX597838">
    <property type="protein sequence ID" value="CAI9740545.1"/>
    <property type="molecule type" value="Genomic_DNA"/>
</dbReference>
<proteinExistence type="predicted"/>
<name>A0AA36BTW8_OCTVU</name>
<accession>A0AA36BTW8</accession>
<evidence type="ECO:0000313" key="1">
    <source>
        <dbReference type="EMBL" id="CAI9740545.1"/>
    </source>
</evidence>
<organism evidence="1 2">
    <name type="scientific">Octopus vulgaris</name>
    <name type="common">Common octopus</name>
    <dbReference type="NCBI Taxonomy" id="6645"/>
    <lineage>
        <taxon>Eukaryota</taxon>
        <taxon>Metazoa</taxon>
        <taxon>Spiralia</taxon>
        <taxon>Lophotrochozoa</taxon>
        <taxon>Mollusca</taxon>
        <taxon>Cephalopoda</taxon>
        <taxon>Coleoidea</taxon>
        <taxon>Octopodiformes</taxon>
        <taxon>Octopoda</taxon>
        <taxon>Incirrata</taxon>
        <taxon>Octopodidae</taxon>
        <taxon>Octopus</taxon>
    </lineage>
</organism>
<protein>
    <submittedName>
        <fullName evidence="1">Uncharacterized protein</fullName>
    </submittedName>
</protein>
<dbReference type="Proteomes" id="UP001162480">
    <property type="component" value="Chromosome 25"/>
</dbReference>
<gene>
    <name evidence="1" type="ORF">OCTVUL_1B001324</name>
</gene>
<reference evidence="1" key="1">
    <citation type="submission" date="2023-08" db="EMBL/GenBank/DDBJ databases">
        <authorList>
            <person name="Alioto T."/>
            <person name="Alioto T."/>
            <person name="Gomez Garrido J."/>
        </authorList>
    </citation>
    <scope>NUCLEOTIDE SEQUENCE</scope>
</reference>
<sequence length="121" mass="13267">MFARDTKSDYAELNSNETIAVNSLRYCWWRWWRCKDFAGVGDTRARVDDIIDGGCGEDGGGDIHNDGEIAEECDDVGDNAIGDCDDDKKGGGGGATLQKSLLWDVSKLRLCTRNGTKTEIL</sequence>
<evidence type="ECO:0000313" key="2">
    <source>
        <dbReference type="Proteomes" id="UP001162480"/>
    </source>
</evidence>
<keyword evidence="2" id="KW-1185">Reference proteome</keyword>
<dbReference type="AlphaFoldDB" id="A0AA36BTW8"/>